<feature type="compositionally biased region" description="Low complexity" evidence="1">
    <location>
        <begin position="332"/>
        <end position="345"/>
    </location>
</feature>
<feature type="transmembrane region" description="Helical" evidence="2">
    <location>
        <begin position="161"/>
        <end position="179"/>
    </location>
</feature>
<feature type="compositionally biased region" description="Basic and acidic residues" evidence="1">
    <location>
        <begin position="363"/>
        <end position="375"/>
    </location>
</feature>
<keyword evidence="4" id="KW-1185">Reference proteome</keyword>
<keyword evidence="2" id="KW-0472">Membrane</keyword>
<gene>
    <name evidence="3" type="ORF">OSB1V03_LOCUS18215</name>
</gene>
<reference evidence="3" key="1">
    <citation type="submission" date="2020-11" db="EMBL/GenBank/DDBJ databases">
        <authorList>
            <person name="Tran Van P."/>
        </authorList>
    </citation>
    <scope>NUCLEOTIDE SEQUENCE</scope>
</reference>
<evidence type="ECO:0000256" key="1">
    <source>
        <dbReference type="SAM" id="MobiDB-lite"/>
    </source>
</evidence>
<keyword evidence="2" id="KW-0812">Transmembrane</keyword>
<accession>A0A7R9LHD0</accession>
<evidence type="ECO:0000313" key="4">
    <source>
        <dbReference type="Proteomes" id="UP000759131"/>
    </source>
</evidence>
<name>A0A7R9LHD0_9ACAR</name>
<dbReference type="OrthoDB" id="6537065at2759"/>
<feature type="compositionally biased region" description="Acidic residues" evidence="1">
    <location>
        <begin position="346"/>
        <end position="362"/>
    </location>
</feature>
<feature type="non-terminal residue" evidence="3">
    <location>
        <position position="1"/>
    </location>
</feature>
<dbReference type="AlphaFoldDB" id="A0A7R9LHD0"/>
<dbReference type="Proteomes" id="UP000759131">
    <property type="component" value="Unassembled WGS sequence"/>
</dbReference>
<dbReference type="EMBL" id="CAJPIZ010023595">
    <property type="protein sequence ID" value="CAG2118263.1"/>
    <property type="molecule type" value="Genomic_DNA"/>
</dbReference>
<organism evidence="3">
    <name type="scientific">Medioppia subpectinata</name>
    <dbReference type="NCBI Taxonomy" id="1979941"/>
    <lineage>
        <taxon>Eukaryota</taxon>
        <taxon>Metazoa</taxon>
        <taxon>Ecdysozoa</taxon>
        <taxon>Arthropoda</taxon>
        <taxon>Chelicerata</taxon>
        <taxon>Arachnida</taxon>
        <taxon>Acari</taxon>
        <taxon>Acariformes</taxon>
        <taxon>Sarcoptiformes</taxon>
        <taxon>Oribatida</taxon>
        <taxon>Brachypylina</taxon>
        <taxon>Oppioidea</taxon>
        <taxon>Oppiidae</taxon>
        <taxon>Medioppia</taxon>
    </lineage>
</organism>
<feature type="compositionally biased region" description="Basic and acidic residues" evidence="1">
    <location>
        <begin position="423"/>
        <end position="439"/>
    </location>
</feature>
<dbReference type="EMBL" id="OC878170">
    <property type="protein sequence ID" value="CAD7640438.1"/>
    <property type="molecule type" value="Genomic_DNA"/>
</dbReference>
<evidence type="ECO:0000313" key="3">
    <source>
        <dbReference type="EMBL" id="CAD7640438.1"/>
    </source>
</evidence>
<feature type="non-terminal residue" evidence="3">
    <location>
        <position position="439"/>
    </location>
</feature>
<protein>
    <submittedName>
        <fullName evidence="3">Uncharacterized protein</fullName>
    </submittedName>
</protein>
<sequence length="439" mass="49588">DPRLALILGDWLLFLPKQIRYHITIAQLLYGFTAIVTQLIHFWYYANDIIPDYLKPFQMASGLMSPKDIGLTHTTDVRALLRQINITLKCTEFLRQTAIPSAILVSGVPLAMNATFSELKLKRINHKLRKVFISSEMTNINIFGNLNAIHKEIIGCNDNFWSEYLLWIFLLVMPLMNFAEKTKEKTIETSVLAANALIGFESHKHYCYCVVVIANPRHHPKDQLRTIHAYNSHHSDDMTDVNVDQMRGIFDNSQHLHKSQKCLSQMQDLYHKYADSEELLSDFAAELRRDILFTLNCDPKSPFTKHTIEFVANFLRSFSAPKQPEDTRLEDTTTTAANGDDTTASDGDDTIIDEEMAADDESGADRSDQENRAPADDSLNDELGVESFGSESFSRRARKDQSTIGANTTTASSMNYTSATADGAKEDPTFADMIIKDQL</sequence>
<feature type="transmembrane region" description="Helical" evidence="2">
    <location>
        <begin position="21"/>
        <end position="46"/>
    </location>
</feature>
<keyword evidence="2" id="KW-1133">Transmembrane helix</keyword>
<feature type="compositionally biased region" description="Polar residues" evidence="1">
    <location>
        <begin position="402"/>
        <end position="420"/>
    </location>
</feature>
<feature type="region of interest" description="Disordered" evidence="1">
    <location>
        <begin position="322"/>
        <end position="439"/>
    </location>
</feature>
<proteinExistence type="predicted"/>
<evidence type="ECO:0000256" key="2">
    <source>
        <dbReference type="SAM" id="Phobius"/>
    </source>
</evidence>